<dbReference type="InterPro" id="IPR036314">
    <property type="entry name" value="SOD_C_sf"/>
</dbReference>
<evidence type="ECO:0000259" key="7">
    <source>
        <dbReference type="Pfam" id="PF00081"/>
    </source>
</evidence>
<dbReference type="SUPFAM" id="SSF46609">
    <property type="entry name" value="Fe,Mn superoxide dismutase (SOD), N-terminal domain"/>
    <property type="match status" value="1"/>
</dbReference>
<dbReference type="Pfam" id="PF02777">
    <property type="entry name" value="Sod_Fe_C"/>
    <property type="match status" value="1"/>
</dbReference>
<keyword evidence="3" id="KW-0479">Metal-binding</keyword>
<dbReference type="InterPro" id="IPR050265">
    <property type="entry name" value="Fe/Mn_Superoxide_Dismutase"/>
</dbReference>
<evidence type="ECO:0000256" key="1">
    <source>
        <dbReference type="ARBA" id="ARBA00008714"/>
    </source>
</evidence>
<dbReference type="KEGG" id="vin:AKJ08_3630"/>
<comment type="similarity">
    <text evidence="1">Belongs to the iron/manganese superoxide dismutase family.</text>
</comment>
<dbReference type="SUPFAM" id="SSF54719">
    <property type="entry name" value="Fe,Mn superoxide dismutase (SOD), C-terminal domain"/>
    <property type="match status" value="1"/>
</dbReference>
<dbReference type="RefSeq" id="WP_205624753.1">
    <property type="nucleotide sequence ID" value="NZ_CP012332.1"/>
</dbReference>
<feature type="compositionally biased region" description="Pro residues" evidence="5">
    <location>
        <begin position="46"/>
        <end position="61"/>
    </location>
</feature>
<feature type="region of interest" description="Disordered" evidence="5">
    <location>
        <begin position="45"/>
        <end position="68"/>
    </location>
</feature>
<dbReference type="PROSITE" id="PS51318">
    <property type="entry name" value="TAT"/>
    <property type="match status" value="1"/>
</dbReference>
<dbReference type="Gene3D" id="3.55.40.20">
    <property type="entry name" value="Iron/manganese superoxide dismutase, C-terminal domain"/>
    <property type="match status" value="1"/>
</dbReference>
<dbReference type="PRINTS" id="PR01703">
    <property type="entry name" value="MNSODISMTASE"/>
</dbReference>
<dbReference type="Pfam" id="PF00081">
    <property type="entry name" value="Sod_Fe_N"/>
    <property type="match status" value="1"/>
</dbReference>
<evidence type="ECO:0000313" key="9">
    <source>
        <dbReference type="EMBL" id="AKU93243.1"/>
    </source>
</evidence>
<dbReference type="Gene3D" id="1.10.287.990">
    <property type="entry name" value="Fe,Mn superoxide dismutase (SOD) domain"/>
    <property type="match status" value="1"/>
</dbReference>
<keyword evidence="6" id="KW-0472">Membrane</keyword>
<evidence type="ECO:0000256" key="6">
    <source>
        <dbReference type="SAM" id="Phobius"/>
    </source>
</evidence>
<evidence type="ECO:0000256" key="2">
    <source>
        <dbReference type="ARBA" id="ARBA00012682"/>
    </source>
</evidence>
<dbReference type="InterPro" id="IPR036324">
    <property type="entry name" value="Mn/Fe_SOD_N_sf"/>
</dbReference>
<protein>
    <recommendedName>
        <fullName evidence="2">superoxide dismutase</fullName>
        <ecNumber evidence="2">1.15.1.1</ecNumber>
    </recommendedName>
</protein>
<evidence type="ECO:0000256" key="5">
    <source>
        <dbReference type="SAM" id="MobiDB-lite"/>
    </source>
</evidence>
<evidence type="ECO:0000259" key="8">
    <source>
        <dbReference type="Pfam" id="PF02777"/>
    </source>
</evidence>
<dbReference type="FunFam" id="1.10.287.990:FF:000001">
    <property type="entry name" value="Superoxide dismutase"/>
    <property type="match status" value="1"/>
</dbReference>
<evidence type="ECO:0000256" key="4">
    <source>
        <dbReference type="ARBA" id="ARBA00023002"/>
    </source>
</evidence>
<dbReference type="AlphaFoldDB" id="A0A0K1PI80"/>
<keyword evidence="10" id="KW-1185">Reference proteome</keyword>
<dbReference type="InterPro" id="IPR019831">
    <property type="entry name" value="Mn/Fe_SOD_N"/>
</dbReference>
<dbReference type="Proteomes" id="UP000055590">
    <property type="component" value="Chromosome"/>
</dbReference>
<evidence type="ECO:0000256" key="3">
    <source>
        <dbReference type="ARBA" id="ARBA00022723"/>
    </source>
</evidence>
<feature type="transmembrane region" description="Helical" evidence="6">
    <location>
        <begin position="20"/>
        <end position="40"/>
    </location>
</feature>
<dbReference type="InterPro" id="IPR019833">
    <property type="entry name" value="Mn/Fe_SOD_BS"/>
</dbReference>
<sequence length="267" mass="28467">MGDDRELDSMDVKNPERRRLLGLMAGTAIAAPVLGLGAIASAEKAAPPPAGAGKNAPPPAAAPGTMGQKEYTLPPLPYAYEALDGYLSAEILHLHHDVHHAAYVKGLNTAAAGLADARKKGDFAQIKALERAMEFNGSGHVLHSLYWNSMSPQGGGQPTGVLKTAIEASFGSVDAFRGQFAAAAKAAEASAWGVLAYEPLGDRLVVVAAENHQNMGFQGVQPLLCCDVWEHAYYLRYKADRASYVDRFFDVINWGSAEQRLRAVRPA</sequence>
<name>A0A0K1PI80_9BACT</name>
<dbReference type="EMBL" id="CP012332">
    <property type="protein sequence ID" value="AKU93243.1"/>
    <property type="molecule type" value="Genomic_DNA"/>
</dbReference>
<accession>A0A0K1PI80</accession>
<dbReference type="InterPro" id="IPR006311">
    <property type="entry name" value="TAT_signal"/>
</dbReference>
<feature type="domain" description="Manganese/iron superoxide dismutase N-terminal" evidence="7">
    <location>
        <begin position="70"/>
        <end position="151"/>
    </location>
</feature>
<dbReference type="PATRIC" id="fig|1391653.3.peg.3787"/>
<dbReference type="InterPro" id="IPR019832">
    <property type="entry name" value="Mn/Fe_SOD_C"/>
</dbReference>
<dbReference type="InterPro" id="IPR001189">
    <property type="entry name" value="Mn/Fe_SOD"/>
</dbReference>
<proteinExistence type="inferred from homology"/>
<dbReference type="EC" id="1.15.1.1" evidence="2"/>
<gene>
    <name evidence="9" type="ORF">AKJ08_3630</name>
</gene>
<keyword evidence="6" id="KW-0812">Transmembrane</keyword>
<dbReference type="PANTHER" id="PTHR11404:SF6">
    <property type="entry name" value="SUPEROXIDE DISMUTASE [MN], MITOCHONDRIAL"/>
    <property type="match status" value="1"/>
</dbReference>
<keyword evidence="6" id="KW-1133">Transmembrane helix</keyword>
<keyword evidence="4" id="KW-0560">Oxidoreductase</keyword>
<dbReference type="FunFam" id="3.55.40.20:FF:000004">
    <property type="entry name" value="Superoxide dismutase [Fe]"/>
    <property type="match status" value="1"/>
</dbReference>
<dbReference type="PROSITE" id="PS00088">
    <property type="entry name" value="SOD_MN"/>
    <property type="match status" value="1"/>
</dbReference>
<organism evidence="9 10">
    <name type="scientific">Vulgatibacter incomptus</name>
    <dbReference type="NCBI Taxonomy" id="1391653"/>
    <lineage>
        <taxon>Bacteria</taxon>
        <taxon>Pseudomonadati</taxon>
        <taxon>Myxococcota</taxon>
        <taxon>Myxococcia</taxon>
        <taxon>Myxococcales</taxon>
        <taxon>Cystobacterineae</taxon>
        <taxon>Vulgatibacteraceae</taxon>
        <taxon>Vulgatibacter</taxon>
    </lineage>
</organism>
<reference evidence="9 10" key="1">
    <citation type="submission" date="2015-08" db="EMBL/GenBank/DDBJ databases">
        <authorList>
            <person name="Babu N.S."/>
            <person name="Beckwith C.J."/>
            <person name="Beseler K.G."/>
            <person name="Brison A."/>
            <person name="Carone J.V."/>
            <person name="Caskin T.P."/>
            <person name="Diamond M."/>
            <person name="Durham M.E."/>
            <person name="Foxe J.M."/>
            <person name="Go M."/>
            <person name="Henderson B.A."/>
            <person name="Jones I.B."/>
            <person name="McGettigan J.A."/>
            <person name="Micheletti S.J."/>
            <person name="Nasrallah M.E."/>
            <person name="Ortiz D."/>
            <person name="Piller C.R."/>
            <person name="Privatt S.R."/>
            <person name="Schneider S.L."/>
            <person name="Sharp S."/>
            <person name="Smith T.C."/>
            <person name="Stanton J.D."/>
            <person name="Ullery H.E."/>
            <person name="Wilson R.J."/>
            <person name="Serrano M.G."/>
            <person name="Buck G."/>
            <person name="Lee V."/>
            <person name="Wang Y."/>
            <person name="Carvalho R."/>
            <person name="Voegtly L."/>
            <person name="Shi R."/>
            <person name="Duckworth R."/>
            <person name="Johnson A."/>
            <person name="Loviza R."/>
            <person name="Walstead R."/>
            <person name="Shah Z."/>
            <person name="Kiflezghi M."/>
            <person name="Wade K."/>
            <person name="Ball S.L."/>
            <person name="Bradley K.W."/>
            <person name="Asai D.J."/>
            <person name="Bowman C.A."/>
            <person name="Russell D.A."/>
            <person name="Pope W.H."/>
            <person name="Jacobs-Sera D."/>
            <person name="Hendrix R.W."/>
            <person name="Hatfull G.F."/>
        </authorList>
    </citation>
    <scope>NUCLEOTIDE SEQUENCE [LARGE SCALE GENOMIC DNA]</scope>
    <source>
        <strain evidence="9 10">DSM 27710</strain>
    </source>
</reference>
<dbReference type="GO" id="GO:0004784">
    <property type="term" value="F:superoxide dismutase activity"/>
    <property type="evidence" value="ECO:0007669"/>
    <property type="project" value="UniProtKB-EC"/>
</dbReference>
<dbReference type="PANTHER" id="PTHR11404">
    <property type="entry name" value="SUPEROXIDE DISMUTASE 2"/>
    <property type="match status" value="1"/>
</dbReference>
<evidence type="ECO:0000313" key="10">
    <source>
        <dbReference type="Proteomes" id="UP000055590"/>
    </source>
</evidence>
<dbReference type="STRING" id="1391653.AKJ08_3630"/>
<dbReference type="GO" id="GO:0046872">
    <property type="term" value="F:metal ion binding"/>
    <property type="evidence" value="ECO:0007669"/>
    <property type="project" value="UniProtKB-KW"/>
</dbReference>
<feature type="domain" description="Manganese/iron superoxide dismutase C-terminal" evidence="8">
    <location>
        <begin position="158"/>
        <end position="260"/>
    </location>
</feature>